<feature type="region of interest" description="Disordered" evidence="2">
    <location>
        <begin position="318"/>
        <end position="338"/>
    </location>
</feature>
<feature type="compositionally biased region" description="Basic and acidic residues" evidence="2">
    <location>
        <begin position="355"/>
        <end position="367"/>
    </location>
</feature>
<evidence type="ECO:0000313" key="6">
    <source>
        <dbReference type="Proteomes" id="UP001226434"/>
    </source>
</evidence>
<feature type="domain" description="Multidrug resistance protein MdtA-like barrel-sandwich hybrid" evidence="3">
    <location>
        <begin position="62"/>
        <end position="220"/>
    </location>
</feature>
<reference evidence="5 6" key="1">
    <citation type="submission" date="2023-05" db="EMBL/GenBank/DDBJ databases">
        <title>Genome sequence of Pinibacter sp. MAH-24.</title>
        <authorList>
            <person name="Huq M.A."/>
        </authorList>
    </citation>
    <scope>NUCLEOTIDE SEQUENCE [LARGE SCALE GENOMIC DNA]</scope>
    <source>
        <strain evidence="5 6">MAH-24</strain>
    </source>
</reference>
<dbReference type="Pfam" id="PF25917">
    <property type="entry name" value="BSH_RND"/>
    <property type="match status" value="1"/>
</dbReference>
<evidence type="ECO:0000256" key="1">
    <source>
        <dbReference type="ARBA" id="ARBA00009477"/>
    </source>
</evidence>
<feature type="domain" description="YknX-like beta-barrel" evidence="4">
    <location>
        <begin position="240"/>
        <end position="307"/>
    </location>
</feature>
<dbReference type="EMBL" id="JASBRG010000001">
    <property type="protein sequence ID" value="MDI3318548.1"/>
    <property type="molecule type" value="Genomic_DNA"/>
</dbReference>
<proteinExistence type="inferred from homology"/>
<organism evidence="5 6">
    <name type="scientific">Pinibacter soli</name>
    <dbReference type="NCBI Taxonomy" id="3044211"/>
    <lineage>
        <taxon>Bacteria</taxon>
        <taxon>Pseudomonadati</taxon>
        <taxon>Bacteroidota</taxon>
        <taxon>Chitinophagia</taxon>
        <taxon>Chitinophagales</taxon>
        <taxon>Chitinophagaceae</taxon>
        <taxon>Pinibacter</taxon>
    </lineage>
</organism>
<dbReference type="PANTHER" id="PTHR30469">
    <property type="entry name" value="MULTIDRUG RESISTANCE PROTEIN MDTA"/>
    <property type="match status" value="1"/>
</dbReference>
<dbReference type="PANTHER" id="PTHR30469:SF33">
    <property type="entry name" value="SLR1207 PROTEIN"/>
    <property type="match status" value="1"/>
</dbReference>
<evidence type="ECO:0000259" key="4">
    <source>
        <dbReference type="Pfam" id="PF25990"/>
    </source>
</evidence>
<gene>
    <name evidence="5" type="ORF">QJ048_02125</name>
</gene>
<dbReference type="InterPro" id="IPR058625">
    <property type="entry name" value="MdtA-like_BSH"/>
</dbReference>
<dbReference type="Gene3D" id="2.40.30.170">
    <property type="match status" value="1"/>
</dbReference>
<dbReference type="Pfam" id="PF25990">
    <property type="entry name" value="Beta-barrel_YknX"/>
    <property type="match status" value="1"/>
</dbReference>
<dbReference type="Gene3D" id="2.40.420.20">
    <property type="match status" value="1"/>
</dbReference>
<dbReference type="InterPro" id="IPR006143">
    <property type="entry name" value="RND_pump_MFP"/>
</dbReference>
<feature type="region of interest" description="Disordered" evidence="2">
    <location>
        <begin position="355"/>
        <end position="397"/>
    </location>
</feature>
<dbReference type="Proteomes" id="UP001226434">
    <property type="component" value="Unassembled WGS sequence"/>
</dbReference>
<dbReference type="InterPro" id="IPR058636">
    <property type="entry name" value="Beta-barrel_YknX"/>
</dbReference>
<name>A0ABT6R7K5_9BACT</name>
<dbReference type="Gene3D" id="2.40.50.100">
    <property type="match status" value="1"/>
</dbReference>
<dbReference type="NCBIfam" id="TIGR01730">
    <property type="entry name" value="RND_mfp"/>
    <property type="match status" value="1"/>
</dbReference>
<keyword evidence="6" id="KW-1185">Reference proteome</keyword>
<protein>
    <submittedName>
        <fullName evidence="5">Efflux RND transporter periplasmic adaptor subunit</fullName>
    </submittedName>
</protein>
<sequence length="472" mass="51048">MNKKLLWIIISVVLVVVLLVVLQKAGAFGKDEGVKVTAEKAAKRTIIETVNASGKVYPEIEVKISPDISGEIIELTVAEGDSVKKGQVLAKIYPDIYATQRDQAAAVVNQQRATVSNSQEQLNGLKASMNQTQKAYDRQKQLLNEKVISQAEFEQAESAYLSAKASYNAAVQGIKSNQAATISAQANLDKAAKDLSRTTILSPMSGIVSLMSVKKGERVVGSSMMAGTEMMRIADMNKIEVRVDVSENDIPKVKLGDSALVEVDAYNNRKFKGIITQIASSNTTAATASSTAATSNDVTNYKVYIRLLPDSYKDLSTAKNGGSPFRPGMSASADIQTKRNENVLSVPINAVTTREKGSDNAIDKSKNSVDANANNNNNNNNNKDNTGPTEQDKKTSVDDLEEVVYILQADKTVKKAIVKTDIQDVNYIQVVSGVKEGDEVISGPYSLISKTLKDGTKVQVVDKDKLFDQKKK</sequence>
<dbReference type="SUPFAM" id="SSF111369">
    <property type="entry name" value="HlyD-like secretion proteins"/>
    <property type="match status" value="1"/>
</dbReference>
<evidence type="ECO:0000259" key="3">
    <source>
        <dbReference type="Pfam" id="PF25917"/>
    </source>
</evidence>
<comment type="caution">
    <text evidence="5">The sequence shown here is derived from an EMBL/GenBank/DDBJ whole genome shotgun (WGS) entry which is preliminary data.</text>
</comment>
<accession>A0ABT6R7K5</accession>
<feature type="compositionally biased region" description="Low complexity" evidence="2">
    <location>
        <begin position="368"/>
        <end position="385"/>
    </location>
</feature>
<evidence type="ECO:0000256" key="2">
    <source>
        <dbReference type="SAM" id="MobiDB-lite"/>
    </source>
</evidence>
<comment type="similarity">
    <text evidence="1">Belongs to the membrane fusion protein (MFP) (TC 8.A.1) family.</text>
</comment>
<dbReference type="RefSeq" id="WP_282332679.1">
    <property type="nucleotide sequence ID" value="NZ_JASBRG010000001.1"/>
</dbReference>
<dbReference type="Gene3D" id="1.10.287.470">
    <property type="entry name" value="Helix hairpin bin"/>
    <property type="match status" value="1"/>
</dbReference>
<evidence type="ECO:0000313" key="5">
    <source>
        <dbReference type="EMBL" id="MDI3318548.1"/>
    </source>
</evidence>